<proteinExistence type="predicted"/>
<evidence type="ECO:0000313" key="3">
    <source>
        <dbReference type="Proteomes" id="UP001500822"/>
    </source>
</evidence>
<reference evidence="3" key="1">
    <citation type="journal article" date="2019" name="Int. J. Syst. Evol. Microbiol.">
        <title>The Global Catalogue of Microorganisms (GCM) 10K type strain sequencing project: providing services to taxonomists for standard genome sequencing and annotation.</title>
        <authorList>
            <consortium name="The Broad Institute Genomics Platform"/>
            <consortium name="The Broad Institute Genome Sequencing Center for Infectious Disease"/>
            <person name="Wu L."/>
            <person name="Ma J."/>
        </authorList>
    </citation>
    <scope>NUCLEOTIDE SEQUENCE [LARGE SCALE GENOMIC DNA]</scope>
    <source>
        <strain evidence="3">JCM 18077</strain>
    </source>
</reference>
<dbReference type="EMBL" id="BAABIE010000020">
    <property type="protein sequence ID" value="GAA4757817.1"/>
    <property type="molecule type" value="Genomic_DNA"/>
</dbReference>
<dbReference type="InterPro" id="IPR035197">
    <property type="entry name" value="DUF5313"/>
</dbReference>
<comment type="caution">
    <text evidence="2">The sequence shown here is derived from an EMBL/GenBank/DDBJ whole genome shotgun (WGS) entry which is preliminary data.</text>
</comment>
<dbReference type="RefSeq" id="WP_246992939.1">
    <property type="nucleotide sequence ID" value="NZ_BAABIE010000020.1"/>
</dbReference>
<name>A0ABP8ZIN9_9ACTN</name>
<keyword evidence="1" id="KW-0472">Membrane</keyword>
<feature type="transmembrane region" description="Helical" evidence="1">
    <location>
        <begin position="41"/>
        <end position="59"/>
    </location>
</feature>
<keyword evidence="3" id="KW-1185">Reference proteome</keyword>
<gene>
    <name evidence="2" type="ORF">GCM10023217_32600</name>
</gene>
<organism evidence="2 3">
    <name type="scientific">Gordonia alkaliphila</name>
    <dbReference type="NCBI Taxonomy" id="1053547"/>
    <lineage>
        <taxon>Bacteria</taxon>
        <taxon>Bacillati</taxon>
        <taxon>Actinomycetota</taxon>
        <taxon>Actinomycetes</taxon>
        <taxon>Mycobacteriales</taxon>
        <taxon>Gordoniaceae</taxon>
        <taxon>Gordonia</taxon>
    </lineage>
</organism>
<evidence type="ECO:0000313" key="2">
    <source>
        <dbReference type="EMBL" id="GAA4757817.1"/>
    </source>
</evidence>
<accession>A0ABP8ZIN9</accession>
<protein>
    <submittedName>
        <fullName evidence="2">DUF5313 domain-containing protein</fullName>
    </submittedName>
</protein>
<sequence>MSKRPNPIQWIGYVYGAKLPESQTDWVANDLMGPHAFLRHMIRSQVSFVPVYLVLFFAFPSGPVWVRLLMVLLGACLALIFSVSYMDQNRVRRLQKHGLGNTPETYRQRAEAEHLKTQYEKIYGARNG</sequence>
<dbReference type="Pfam" id="PF17240">
    <property type="entry name" value="DUF5313"/>
    <property type="match status" value="1"/>
</dbReference>
<keyword evidence="1" id="KW-0812">Transmembrane</keyword>
<evidence type="ECO:0000256" key="1">
    <source>
        <dbReference type="SAM" id="Phobius"/>
    </source>
</evidence>
<feature type="transmembrane region" description="Helical" evidence="1">
    <location>
        <begin position="65"/>
        <end position="86"/>
    </location>
</feature>
<dbReference type="Proteomes" id="UP001500822">
    <property type="component" value="Unassembled WGS sequence"/>
</dbReference>
<keyword evidence="1" id="KW-1133">Transmembrane helix</keyword>